<dbReference type="InterPro" id="IPR029044">
    <property type="entry name" value="Nucleotide-diphossugar_trans"/>
</dbReference>
<dbReference type="RefSeq" id="WP_109743483.1">
    <property type="nucleotide sequence ID" value="NZ_QGGO01000014.1"/>
</dbReference>
<sequence>MQTEKFSILIPTWNNFPYLKLCIESIWKYSDYKHQILVYVNEGTEEVVDWLNKNHIEFKQSSVNMGICSALNELATLVKTPYIVYMNDDMVALPHWDTAFMTKIKKMPDNLFYLSSTLIEPHQSSTQNSPFIIADYGDDLEHFREKELIADMDKFKRSNWSGASWPVSLVSADVWNRIGGYSIEFSPGMYSDPDFSMKLWFIGVRNFIGIGDCLFYHFGSKTTKKVKQKHGSLRFLNKWGISANTFYTHYLQMSQPWRGKLSEPHLSFTEIWRNNFKKSFSAFRR</sequence>
<dbReference type="Pfam" id="PF00535">
    <property type="entry name" value="Glycos_transf_2"/>
    <property type="match status" value="1"/>
</dbReference>
<dbReference type="SUPFAM" id="SSF53448">
    <property type="entry name" value="Nucleotide-diphospho-sugar transferases"/>
    <property type="match status" value="1"/>
</dbReference>
<dbReference type="OrthoDB" id="8936324at2"/>
<comment type="caution">
    <text evidence="5">The sequence shown here is derived from an EMBL/GenBank/DDBJ whole genome shotgun (WGS) entry which is preliminary data.</text>
</comment>
<dbReference type="GO" id="GO:0016757">
    <property type="term" value="F:glycosyltransferase activity"/>
    <property type="evidence" value="ECO:0007669"/>
    <property type="project" value="UniProtKB-KW"/>
</dbReference>
<reference evidence="5 6" key="1">
    <citation type="submission" date="2018-05" db="EMBL/GenBank/DDBJ databases">
        <title>Genomic Encyclopedia of Archaeal and Bacterial Type Strains, Phase II (KMG-II): from individual species to whole genera.</title>
        <authorList>
            <person name="Goeker M."/>
        </authorList>
    </citation>
    <scope>NUCLEOTIDE SEQUENCE [LARGE SCALE GENOMIC DNA]</scope>
    <source>
        <strain evidence="5 6">DSM 22214</strain>
    </source>
</reference>
<organism evidence="5 6">
    <name type="scientific">Arcicella aurantiaca</name>
    <dbReference type="NCBI Taxonomy" id="591202"/>
    <lineage>
        <taxon>Bacteria</taxon>
        <taxon>Pseudomonadati</taxon>
        <taxon>Bacteroidota</taxon>
        <taxon>Cytophagia</taxon>
        <taxon>Cytophagales</taxon>
        <taxon>Flectobacillaceae</taxon>
        <taxon>Arcicella</taxon>
    </lineage>
</organism>
<dbReference type="CDD" id="cd00761">
    <property type="entry name" value="Glyco_tranf_GTA_type"/>
    <property type="match status" value="1"/>
</dbReference>
<feature type="domain" description="Glycosyltransferase 2-like" evidence="4">
    <location>
        <begin position="7"/>
        <end position="120"/>
    </location>
</feature>
<dbReference type="PANTHER" id="PTHR43179:SF12">
    <property type="entry name" value="GALACTOFURANOSYLTRANSFERASE GLFT2"/>
    <property type="match status" value="1"/>
</dbReference>
<dbReference type="EMBL" id="QGGO01000014">
    <property type="protein sequence ID" value="PWK25132.1"/>
    <property type="molecule type" value="Genomic_DNA"/>
</dbReference>
<evidence type="ECO:0000256" key="1">
    <source>
        <dbReference type="ARBA" id="ARBA00006739"/>
    </source>
</evidence>
<evidence type="ECO:0000256" key="2">
    <source>
        <dbReference type="ARBA" id="ARBA00022676"/>
    </source>
</evidence>
<evidence type="ECO:0000256" key="3">
    <source>
        <dbReference type="ARBA" id="ARBA00022679"/>
    </source>
</evidence>
<gene>
    <name evidence="5" type="ORF">LV89_02758</name>
</gene>
<evidence type="ECO:0000259" key="4">
    <source>
        <dbReference type="Pfam" id="PF00535"/>
    </source>
</evidence>
<proteinExistence type="inferred from homology"/>
<dbReference type="PANTHER" id="PTHR43179">
    <property type="entry name" value="RHAMNOSYLTRANSFERASE WBBL"/>
    <property type="match status" value="1"/>
</dbReference>
<evidence type="ECO:0000313" key="6">
    <source>
        <dbReference type="Proteomes" id="UP000245489"/>
    </source>
</evidence>
<keyword evidence="3 5" id="KW-0808">Transferase</keyword>
<name>A0A316E6H2_9BACT</name>
<dbReference type="AlphaFoldDB" id="A0A316E6H2"/>
<dbReference type="InterPro" id="IPR001173">
    <property type="entry name" value="Glyco_trans_2-like"/>
</dbReference>
<keyword evidence="6" id="KW-1185">Reference proteome</keyword>
<accession>A0A316E6H2</accession>
<comment type="similarity">
    <text evidence="1">Belongs to the glycosyltransferase 2 family.</text>
</comment>
<evidence type="ECO:0000313" key="5">
    <source>
        <dbReference type="EMBL" id="PWK25132.1"/>
    </source>
</evidence>
<dbReference type="Gene3D" id="3.90.550.10">
    <property type="entry name" value="Spore Coat Polysaccharide Biosynthesis Protein SpsA, Chain A"/>
    <property type="match status" value="1"/>
</dbReference>
<dbReference type="Proteomes" id="UP000245489">
    <property type="component" value="Unassembled WGS sequence"/>
</dbReference>
<keyword evidence="2" id="KW-0328">Glycosyltransferase</keyword>
<protein>
    <submittedName>
        <fullName evidence="5">GT2 family glycosyltransferase</fullName>
    </submittedName>
</protein>